<accession>A0A2Z4BVQ5</accession>
<dbReference type="InterPro" id="IPR001296">
    <property type="entry name" value="Glyco_trans_1"/>
</dbReference>
<evidence type="ECO:0000313" key="2">
    <source>
        <dbReference type="EMBL" id="AWU66756.1"/>
    </source>
</evidence>
<dbReference type="EMBL" id="MH325903">
    <property type="protein sequence ID" value="AWU66756.1"/>
    <property type="molecule type" value="Genomic_DNA"/>
</dbReference>
<feature type="domain" description="Glycosyl transferase family 1" evidence="1">
    <location>
        <begin position="186"/>
        <end position="303"/>
    </location>
</feature>
<reference evidence="2" key="1">
    <citation type="submission" date="2018-05" db="EMBL/GenBank/DDBJ databases">
        <authorList>
            <person name="Lanie J.A."/>
            <person name="Ng W.-L."/>
            <person name="Kazmierczak K.M."/>
            <person name="Andrzejewski T.M."/>
            <person name="Davidsen T.M."/>
            <person name="Wayne K.J."/>
            <person name="Tettelin H."/>
            <person name="Glass J.I."/>
            <person name="Rusch D."/>
            <person name="Podicherti R."/>
            <person name="Tsui H.-C.T."/>
            <person name="Winkler M.E."/>
        </authorList>
    </citation>
    <scope>NUCLEOTIDE SEQUENCE</scope>
    <source>
        <strain evidence="2">O41_G3915</strain>
    </source>
</reference>
<dbReference type="GO" id="GO:1901135">
    <property type="term" value="P:carbohydrate derivative metabolic process"/>
    <property type="evidence" value="ECO:0007669"/>
    <property type="project" value="UniProtKB-ARBA"/>
</dbReference>
<dbReference type="Pfam" id="PF00534">
    <property type="entry name" value="Glycos_transf_1"/>
    <property type="match status" value="1"/>
</dbReference>
<gene>
    <name evidence="2" type="primary">gt3</name>
</gene>
<evidence type="ECO:0000259" key="1">
    <source>
        <dbReference type="Pfam" id="PF00534"/>
    </source>
</evidence>
<protein>
    <submittedName>
        <fullName evidence="2">Flippase</fullName>
    </submittedName>
</protein>
<sequence length="362" mass="41213">MKIAMILPSLAKSGPGIQVESLCKEFLKKKYVVEVFYIRETDNVSLEFYGIKKTKLHFNKGVVDSFRTFDIIHSNGFYPDLIGLLIGNYLSSTVHFTTMHNFIKEDIASRYSKAKAKLYSSLWLAVIKKIKYKIVFTDIAKKYYQPMIGNTIYIAGSGIDIPTVEGKINDKSEITDEFTKAICHFKNRNYKIIGTTSILTSVKKIDTIINALVELKDYAAIFVGGGSEENKLIKLATELNVIDRCLFIGFKENPCVYLNYFDIYAMPSSSESFGLSLFEAIISRLPIICCDLPIYEELLNAHSLHKFDGTTSDFIRVISSIDDHDPDATFEAYNEVKEKYSMSKIALNYYNCYQDALEHERI</sequence>
<name>A0A2Z4BVQ5_CITFR</name>
<proteinExistence type="predicted"/>
<dbReference type="PANTHER" id="PTHR12526">
    <property type="entry name" value="GLYCOSYLTRANSFERASE"/>
    <property type="match status" value="1"/>
</dbReference>
<dbReference type="AlphaFoldDB" id="A0A2Z4BVQ5"/>
<dbReference type="GO" id="GO:0016757">
    <property type="term" value="F:glycosyltransferase activity"/>
    <property type="evidence" value="ECO:0007669"/>
    <property type="project" value="InterPro"/>
</dbReference>
<organism evidence="2">
    <name type="scientific">Citrobacter freundii</name>
    <dbReference type="NCBI Taxonomy" id="546"/>
    <lineage>
        <taxon>Bacteria</taxon>
        <taxon>Pseudomonadati</taxon>
        <taxon>Pseudomonadota</taxon>
        <taxon>Gammaproteobacteria</taxon>
        <taxon>Enterobacterales</taxon>
        <taxon>Enterobacteriaceae</taxon>
        <taxon>Citrobacter</taxon>
        <taxon>Citrobacter freundii complex</taxon>
    </lineage>
</organism>
<dbReference type="RefSeq" id="WP_032949586.1">
    <property type="nucleotide sequence ID" value="NZ_CAYANS010000002.1"/>
</dbReference>
<dbReference type="Gene3D" id="3.40.50.2000">
    <property type="entry name" value="Glycogen Phosphorylase B"/>
    <property type="match status" value="2"/>
</dbReference>
<dbReference type="SUPFAM" id="SSF53756">
    <property type="entry name" value="UDP-Glycosyltransferase/glycogen phosphorylase"/>
    <property type="match status" value="1"/>
</dbReference>